<reference evidence="2 3" key="1">
    <citation type="submission" date="2020-04" db="EMBL/GenBank/DDBJ databases">
        <authorList>
            <person name="Yoon J."/>
        </authorList>
    </citation>
    <scope>NUCLEOTIDE SEQUENCE [LARGE SCALE GENOMIC DNA]</scope>
    <source>
        <strain evidence="2 3">DJ-13</strain>
    </source>
</reference>
<protein>
    <recommendedName>
        <fullName evidence="4">Beta-carotene 15,15'-monooxygenase</fullName>
    </recommendedName>
</protein>
<name>A0ABX1GTI0_9FLAO</name>
<keyword evidence="3" id="KW-1185">Reference proteome</keyword>
<gene>
    <name evidence="2" type="ORF">HCU67_14970</name>
</gene>
<keyword evidence="1" id="KW-1133">Transmembrane helix</keyword>
<comment type="caution">
    <text evidence="2">The sequence shown here is derived from an EMBL/GenBank/DDBJ whole genome shotgun (WGS) entry which is preliminary data.</text>
</comment>
<keyword evidence="1" id="KW-0812">Transmembrane</keyword>
<feature type="transmembrane region" description="Helical" evidence="1">
    <location>
        <begin position="98"/>
        <end position="117"/>
    </location>
</feature>
<dbReference type="Proteomes" id="UP000718451">
    <property type="component" value="Unassembled WGS sequence"/>
</dbReference>
<organism evidence="2 3">
    <name type="scientific">Croceivirga thetidis</name>
    <dbReference type="NCBI Taxonomy" id="2721623"/>
    <lineage>
        <taxon>Bacteria</taxon>
        <taxon>Pseudomonadati</taxon>
        <taxon>Bacteroidota</taxon>
        <taxon>Flavobacteriia</taxon>
        <taxon>Flavobacteriales</taxon>
        <taxon>Flavobacteriaceae</taxon>
        <taxon>Croceivirga</taxon>
    </lineage>
</organism>
<evidence type="ECO:0000256" key="1">
    <source>
        <dbReference type="SAM" id="Phobius"/>
    </source>
</evidence>
<proteinExistence type="predicted"/>
<feature type="transmembrane region" description="Helical" evidence="1">
    <location>
        <begin position="186"/>
        <end position="206"/>
    </location>
</feature>
<sequence>MKARTSITRLVFIFGMPLVLLTVLFFLVQNSSIQNYSNWSLVVSIDLLMTIPFIYFLSIRRTKIPKTTILLVILLGLLLGSFWLPEENQFYLAFFKQWVLPILEFLIFSWVAFKVWNFRKTFNSAKRIGADFYGVLYKVCSESFPRRIASLIATEIAVFYYGFLFWKKRAINPNEFTYHKNSGSLSLIGALLVIIGVETYVLHLMVSKWNESVAWALSVLSFYTIIQLFGFAKSMLDRPHKIAEGKLYLRYGIMNEAVITIGDIQSIALSSNELGNEEDFRRLSFLGSLEDHNVVIRLKNEQFLVGLYGTKKTYKTLSFFVDNKVEFKNRLEAHGC</sequence>
<feature type="transmembrane region" description="Helical" evidence="1">
    <location>
        <begin position="69"/>
        <end position="86"/>
    </location>
</feature>
<feature type="transmembrane region" description="Helical" evidence="1">
    <location>
        <begin position="39"/>
        <end position="57"/>
    </location>
</feature>
<feature type="transmembrane region" description="Helical" evidence="1">
    <location>
        <begin position="213"/>
        <end position="232"/>
    </location>
</feature>
<dbReference type="EMBL" id="JAAWWL010000002">
    <property type="protein sequence ID" value="NKI33257.1"/>
    <property type="molecule type" value="Genomic_DNA"/>
</dbReference>
<evidence type="ECO:0000313" key="3">
    <source>
        <dbReference type="Proteomes" id="UP000718451"/>
    </source>
</evidence>
<accession>A0ABX1GTI0</accession>
<evidence type="ECO:0000313" key="2">
    <source>
        <dbReference type="EMBL" id="NKI33257.1"/>
    </source>
</evidence>
<dbReference type="RefSeq" id="WP_168553396.1">
    <property type="nucleotide sequence ID" value="NZ_JAAWWL010000002.1"/>
</dbReference>
<keyword evidence="1" id="KW-0472">Membrane</keyword>
<feature type="transmembrane region" description="Helical" evidence="1">
    <location>
        <begin position="148"/>
        <end position="166"/>
    </location>
</feature>
<feature type="transmembrane region" description="Helical" evidence="1">
    <location>
        <begin position="7"/>
        <end position="27"/>
    </location>
</feature>
<evidence type="ECO:0008006" key="4">
    <source>
        <dbReference type="Google" id="ProtNLM"/>
    </source>
</evidence>